<dbReference type="PATRIC" id="fig|889378.3.peg.628"/>
<evidence type="ECO:0000313" key="2">
    <source>
        <dbReference type="Proteomes" id="UP000007383"/>
    </source>
</evidence>
<dbReference type="EMBL" id="CP003282">
    <property type="protein sequence ID" value="AFG36719.1"/>
    <property type="molecule type" value="Genomic_DNA"/>
</dbReference>
<keyword evidence="2" id="KW-1185">Reference proteome</keyword>
<organism evidence="1 2">
    <name type="scientific">Spirochaeta africana (strain ATCC 700263 / DSM 8902 / Z-7692)</name>
    <dbReference type="NCBI Taxonomy" id="889378"/>
    <lineage>
        <taxon>Bacteria</taxon>
        <taxon>Pseudomonadati</taxon>
        <taxon>Spirochaetota</taxon>
        <taxon>Spirochaetia</taxon>
        <taxon>Spirochaetales</taxon>
        <taxon>Spirochaetaceae</taxon>
        <taxon>Spirochaeta</taxon>
    </lineage>
</organism>
<dbReference type="RefSeq" id="WP_014454716.1">
    <property type="nucleotide sequence ID" value="NC_017098.1"/>
</dbReference>
<dbReference type="AlphaFoldDB" id="H9UGS6"/>
<name>H9UGS6_SPIAZ</name>
<gene>
    <name evidence="1" type="ordered locus">Spiaf_0619</name>
</gene>
<dbReference type="Proteomes" id="UP000007383">
    <property type="component" value="Chromosome"/>
</dbReference>
<protein>
    <submittedName>
        <fullName evidence="1">Uncharacterized protein</fullName>
    </submittedName>
</protein>
<evidence type="ECO:0000313" key="1">
    <source>
        <dbReference type="EMBL" id="AFG36719.1"/>
    </source>
</evidence>
<sequence>MPIATRSVSTPSIRSLLVLAAAALLLAAPLTGYGWGQREPVAETEEDTKMEIEVGQVREFTGRLRVIGNEPFAQLVLTLERVEGQRGEQSYAIMDEFHDELWERQQQTITLRAEVIALPTTGMPGAIEVREVLSD</sequence>
<accession>H9UGS6</accession>
<reference evidence="2" key="1">
    <citation type="journal article" date="2013" name="Stand. Genomic Sci.">
        <title>Complete genome sequence of the halophilic bacterium Spirochaeta africana type strain (Z-7692(T)) from the alkaline Lake Magadi in the East African Rift.</title>
        <authorList>
            <person name="Liolos K."/>
            <person name="Abt B."/>
            <person name="Scheuner C."/>
            <person name="Teshima H."/>
            <person name="Held B."/>
            <person name="Lapidus A."/>
            <person name="Nolan M."/>
            <person name="Lucas S."/>
            <person name="Deshpande S."/>
            <person name="Cheng J.F."/>
            <person name="Tapia R."/>
            <person name="Goodwin L.A."/>
            <person name="Pitluck S."/>
            <person name="Pagani I."/>
            <person name="Ivanova N."/>
            <person name="Mavromatis K."/>
            <person name="Mikhailova N."/>
            <person name="Huntemann M."/>
            <person name="Pati A."/>
            <person name="Chen A."/>
            <person name="Palaniappan K."/>
            <person name="Land M."/>
            <person name="Rohde M."/>
            <person name="Tindall B.J."/>
            <person name="Detter J.C."/>
            <person name="Goker M."/>
            <person name="Bristow J."/>
            <person name="Eisen J.A."/>
            <person name="Markowitz V."/>
            <person name="Hugenholtz P."/>
            <person name="Woyke T."/>
            <person name="Klenk H.P."/>
            <person name="Kyrpides N.C."/>
        </authorList>
    </citation>
    <scope>NUCLEOTIDE SEQUENCE</scope>
    <source>
        <strain evidence="2">ATCC 700263 / DSM 8902 / Z-7692</strain>
    </source>
</reference>
<dbReference type="STRING" id="889378.Spiaf_0619"/>
<dbReference type="HOGENOM" id="CLU_1884475_0_0_12"/>
<dbReference type="KEGG" id="sfc:Spiaf_0619"/>
<proteinExistence type="predicted"/>